<dbReference type="Pfam" id="PF09734">
    <property type="entry name" value="Tau95"/>
    <property type="match status" value="1"/>
</dbReference>
<keyword evidence="9" id="KW-1185">Reference proteome</keyword>
<comment type="subcellular location">
    <subcellularLocation>
        <location evidence="1">Nucleus</location>
    </subcellularLocation>
</comment>
<dbReference type="InParanoid" id="A0A2P6NFJ6"/>
<keyword evidence="4" id="KW-0539">Nucleus</keyword>
<dbReference type="EMBL" id="MDYQ01000097">
    <property type="protein sequence ID" value="PRP82724.1"/>
    <property type="molecule type" value="Genomic_DNA"/>
</dbReference>
<dbReference type="OrthoDB" id="20578at2759"/>
<feature type="compositionally biased region" description="Basic residues" evidence="5">
    <location>
        <begin position="459"/>
        <end position="469"/>
    </location>
</feature>
<evidence type="ECO:0000256" key="4">
    <source>
        <dbReference type="ARBA" id="ARBA00023242"/>
    </source>
</evidence>
<evidence type="ECO:0000259" key="6">
    <source>
        <dbReference type="Pfam" id="PF09734"/>
    </source>
</evidence>
<gene>
    <name evidence="8" type="ORF">PROFUN_09986</name>
</gene>
<dbReference type="InterPro" id="IPR041499">
    <property type="entry name" value="Tfc1/Sfc1_N"/>
</dbReference>
<proteinExistence type="predicted"/>
<dbReference type="PANTHER" id="PTHR13230:SF5">
    <property type="entry name" value="GENERAL TRANSCRIPTION FACTOR 3C POLYPEPTIDE 5"/>
    <property type="match status" value="1"/>
</dbReference>
<keyword evidence="2" id="KW-0238">DNA-binding</keyword>
<feature type="compositionally biased region" description="Basic and acidic residues" evidence="5">
    <location>
        <begin position="470"/>
        <end position="495"/>
    </location>
</feature>
<feature type="domain" description="Transcription factor IIIC subunit Tfc1/Sfc1 triple barrel" evidence="7">
    <location>
        <begin position="30"/>
        <end position="129"/>
    </location>
</feature>
<evidence type="ECO:0000313" key="8">
    <source>
        <dbReference type="EMBL" id="PRP82724.1"/>
    </source>
</evidence>
<name>A0A2P6NFJ6_9EUKA</name>
<feature type="compositionally biased region" description="Polar residues" evidence="5">
    <location>
        <begin position="319"/>
        <end position="328"/>
    </location>
</feature>
<dbReference type="GO" id="GO:0006384">
    <property type="term" value="P:transcription initiation at RNA polymerase III promoter"/>
    <property type="evidence" value="ECO:0007669"/>
    <property type="project" value="InterPro"/>
</dbReference>
<evidence type="ECO:0000256" key="3">
    <source>
        <dbReference type="ARBA" id="ARBA00023163"/>
    </source>
</evidence>
<dbReference type="InterPro" id="IPR042536">
    <property type="entry name" value="TFIIIC_tauA_Sfc1"/>
</dbReference>
<protein>
    <submittedName>
        <fullName evidence="8">General transcription factor 3C polypeptide 5-like</fullName>
    </submittedName>
</protein>
<dbReference type="InterPro" id="IPR019136">
    <property type="entry name" value="TF_IIIC_su-5_HTH"/>
</dbReference>
<feature type="compositionally biased region" description="Acidic residues" evidence="5">
    <location>
        <begin position="496"/>
        <end position="536"/>
    </location>
</feature>
<dbReference type="Gene3D" id="3.30.200.160">
    <property type="entry name" value="TFIIIC, subcomplex tauA, subunit Sfc1, barrel domain"/>
    <property type="match status" value="1"/>
</dbReference>
<evidence type="ECO:0000256" key="1">
    <source>
        <dbReference type="ARBA" id="ARBA00004123"/>
    </source>
</evidence>
<sequence length="536" mass="61541">MDEAPSAPSKQISTRGTLAQLDDNRRSLTAIEYPGIVKNVDKAIETLGGTRQLSAILNQPEDLPRLHFRPSDPFCHPIFSDKKKTSNMLVKMSRKKAKDGGEPSEWKAEVIGVIRDTHRFRGMADFQYLVPHEGVATKQELNRILLTGDLEAWSNQPEEGLHLPPPIFSKIDQPAQYNYLDNFHTPEGGVRKRQKKPKINKESTIQYVSTFQDDNIPSEPGANALEYVGQYPQLEGQIRGAFEDRPIWTPLALKSVLNIPKADMVLLRHLLPLVAFYNVSGPWGKAWIRLGYNPTKIRDSVKYQVIDLRISPSQVKNGTVWGNTTMTNKPRRRKKEDGIDPTKLGPTFSEEKEDEGGDRSNDEYQFVDPPSRQQTRYQLGDLNDPIIQRFIERNAREKFDPKTGWVTKHMMDHVRIMLKRKLDCMLKGEESPLDENALEDAEVRLRQTEKLSATLKRAAERHRNKKKGERKGEEKGEEEKGEEGKGEEEREKEEGNESENGEWEENEEEEEEDEMQDGEMMDSEEPFQILDDEYDD</sequence>
<dbReference type="InterPro" id="IPR040454">
    <property type="entry name" value="TF_IIIC_Tfc1/Sfc1"/>
</dbReference>
<dbReference type="Pfam" id="PF17682">
    <property type="entry name" value="Tau95_N"/>
    <property type="match status" value="1"/>
</dbReference>
<keyword evidence="3" id="KW-0804">Transcription</keyword>
<feature type="region of interest" description="Disordered" evidence="5">
    <location>
        <begin position="319"/>
        <end position="376"/>
    </location>
</feature>
<dbReference type="AlphaFoldDB" id="A0A2P6NFJ6"/>
<evidence type="ECO:0000256" key="5">
    <source>
        <dbReference type="SAM" id="MobiDB-lite"/>
    </source>
</evidence>
<dbReference type="Proteomes" id="UP000241769">
    <property type="component" value="Unassembled WGS sequence"/>
</dbReference>
<feature type="region of interest" description="Disordered" evidence="5">
    <location>
        <begin position="455"/>
        <end position="536"/>
    </location>
</feature>
<dbReference type="STRING" id="1890364.A0A2P6NFJ6"/>
<dbReference type="PANTHER" id="PTHR13230">
    <property type="entry name" value="GENERAL TRANSCRIPTION FACTOR IIIC, POLYPEPTIDE 5"/>
    <property type="match status" value="1"/>
</dbReference>
<accession>A0A2P6NFJ6</accession>
<comment type="caution">
    <text evidence="8">The sequence shown here is derived from an EMBL/GenBank/DDBJ whole genome shotgun (WGS) entry which is preliminary data.</text>
</comment>
<dbReference type="GO" id="GO:0001003">
    <property type="term" value="F:RNA polymerase III type 2 promoter sequence-specific DNA binding"/>
    <property type="evidence" value="ECO:0007669"/>
    <property type="project" value="TreeGrafter"/>
</dbReference>
<evidence type="ECO:0000259" key="7">
    <source>
        <dbReference type="Pfam" id="PF17682"/>
    </source>
</evidence>
<dbReference type="FunFam" id="3.30.200.160:FF:000002">
    <property type="entry name" value="Transcription factor IIIC, subunit 5"/>
    <property type="match status" value="1"/>
</dbReference>
<feature type="domain" description="Transcription factor IIIC subunit 5 HTH" evidence="6">
    <location>
        <begin position="163"/>
        <end position="309"/>
    </location>
</feature>
<organism evidence="8 9">
    <name type="scientific">Planoprotostelium fungivorum</name>
    <dbReference type="NCBI Taxonomy" id="1890364"/>
    <lineage>
        <taxon>Eukaryota</taxon>
        <taxon>Amoebozoa</taxon>
        <taxon>Evosea</taxon>
        <taxon>Variosea</taxon>
        <taxon>Cavosteliida</taxon>
        <taxon>Cavosteliaceae</taxon>
        <taxon>Planoprotostelium</taxon>
    </lineage>
</organism>
<dbReference type="GO" id="GO:0000127">
    <property type="term" value="C:transcription factor TFIIIC complex"/>
    <property type="evidence" value="ECO:0007669"/>
    <property type="project" value="InterPro"/>
</dbReference>
<reference evidence="8 9" key="1">
    <citation type="journal article" date="2018" name="Genome Biol. Evol.">
        <title>Multiple Roots of Fruiting Body Formation in Amoebozoa.</title>
        <authorList>
            <person name="Hillmann F."/>
            <person name="Forbes G."/>
            <person name="Novohradska S."/>
            <person name="Ferling I."/>
            <person name="Riege K."/>
            <person name="Groth M."/>
            <person name="Westermann M."/>
            <person name="Marz M."/>
            <person name="Spaller T."/>
            <person name="Winckler T."/>
            <person name="Schaap P."/>
            <person name="Glockner G."/>
        </authorList>
    </citation>
    <scope>NUCLEOTIDE SEQUENCE [LARGE SCALE GENOMIC DNA]</scope>
    <source>
        <strain evidence="8 9">Jena</strain>
    </source>
</reference>
<dbReference type="GO" id="GO:0005634">
    <property type="term" value="C:nucleus"/>
    <property type="evidence" value="ECO:0007669"/>
    <property type="project" value="UniProtKB-SubCell"/>
</dbReference>
<evidence type="ECO:0000256" key="2">
    <source>
        <dbReference type="ARBA" id="ARBA00023125"/>
    </source>
</evidence>
<dbReference type="GO" id="GO:0001002">
    <property type="term" value="F:RNA polymerase III type 1 promoter sequence-specific DNA binding"/>
    <property type="evidence" value="ECO:0007669"/>
    <property type="project" value="TreeGrafter"/>
</dbReference>
<evidence type="ECO:0000313" key="9">
    <source>
        <dbReference type="Proteomes" id="UP000241769"/>
    </source>
</evidence>